<keyword evidence="8" id="KW-0378">Hydrolase</keyword>
<dbReference type="NCBIfam" id="NF040570">
    <property type="entry name" value="guided_TnpB"/>
    <property type="match status" value="1"/>
</dbReference>
<evidence type="ECO:0000256" key="4">
    <source>
        <dbReference type="ARBA" id="ARBA00023172"/>
    </source>
</evidence>
<proteinExistence type="inferred from homology"/>
<gene>
    <name evidence="8" type="ORF">Q7514_13895</name>
</gene>
<sequence length="294" mass="31186">MAHFQVLVHRAVEVPAHVGLGDPVVGVDVGVKADALLVVATPDGRELERVPAPKSLTAAQGRLRALQRRHARQVGPYDPSTKTTRQPSKRWVRQQRRIGRTHAHAAAVRRHVLHKATTALAQRHRVIVVETLNASGMRSAGGARKKGLNLALADAALAQIRRMLGYKTCWYGSVLVEAGRFFPSSKLCSWCGRRKPNLTLADRTYVGEHCGVTVDRDRNAAINLARLGETQCTGGTGTGTGSSPAATDSGGDGRGATQESATTRVVNAAGCEASTRHDDTVGQTGTVSSEGEAA</sequence>
<evidence type="ECO:0000256" key="2">
    <source>
        <dbReference type="ARBA" id="ARBA00022578"/>
    </source>
</evidence>
<evidence type="ECO:0000313" key="8">
    <source>
        <dbReference type="EMBL" id="MEE2058612.1"/>
    </source>
</evidence>
<feature type="region of interest" description="Disordered" evidence="5">
    <location>
        <begin position="233"/>
        <end position="294"/>
    </location>
</feature>
<keyword evidence="2" id="KW-0815">Transposition</keyword>
<dbReference type="Pfam" id="PF01385">
    <property type="entry name" value="OrfB_IS605"/>
    <property type="match status" value="1"/>
</dbReference>
<keyword evidence="3" id="KW-0238">DNA-binding</keyword>
<keyword evidence="4" id="KW-0233">DNA recombination</keyword>
<dbReference type="InterPro" id="IPR001959">
    <property type="entry name" value="Transposase"/>
</dbReference>
<evidence type="ECO:0000259" key="7">
    <source>
        <dbReference type="Pfam" id="PF07282"/>
    </source>
</evidence>
<dbReference type="Pfam" id="PF07282">
    <property type="entry name" value="Cas12f1-like_TNB"/>
    <property type="match status" value="1"/>
</dbReference>
<dbReference type="EMBL" id="JAUTXY010000005">
    <property type="protein sequence ID" value="MEE2058612.1"/>
    <property type="molecule type" value="Genomic_DNA"/>
</dbReference>
<name>A0ABU7LBC5_9NOCA</name>
<protein>
    <submittedName>
        <fullName evidence="8">RNA-guided endonuclease TnpB family protein</fullName>
    </submittedName>
</protein>
<keyword evidence="8" id="KW-0255">Endonuclease</keyword>
<dbReference type="RefSeq" id="WP_330133849.1">
    <property type="nucleotide sequence ID" value="NZ_JAUTXY010000005.1"/>
</dbReference>
<comment type="similarity">
    <text evidence="1">In the C-terminal section; belongs to the transposase 35 family.</text>
</comment>
<comment type="caution">
    <text evidence="8">The sequence shown here is derived from an EMBL/GenBank/DDBJ whole genome shotgun (WGS) entry which is preliminary data.</text>
</comment>
<feature type="domain" description="Cas12f1-like TNB" evidence="7">
    <location>
        <begin position="159"/>
        <end position="224"/>
    </location>
</feature>
<accession>A0ABU7LBC5</accession>
<feature type="compositionally biased region" description="Polar residues" evidence="5">
    <location>
        <begin position="281"/>
        <end position="294"/>
    </location>
</feature>
<keyword evidence="9" id="KW-1185">Reference proteome</keyword>
<evidence type="ECO:0000259" key="6">
    <source>
        <dbReference type="Pfam" id="PF01385"/>
    </source>
</evidence>
<evidence type="ECO:0000313" key="9">
    <source>
        <dbReference type="Proteomes" id="UP001336020"/>
    </source>
</evidence>
<evidence type="ECO:0000256" key="3">
    <source>
        <dbReference type="ARBA" id="ARBA00023125"/>
    </source>
</evidence>
<reference evidence="8 9" key="1">
    <citation type="submission" date="2023-07" db="EMBL/GenBank/DDBJ databases">
        <authorList>
            <person name="Girao M."/>
            <person name="Carvalho M.F."/>
        </authorList>
    </citation>
    <scope>NUCLEOTIDE SEQUENCE [LARGE SCALE GENOMIC DNA]</scope>
    <source>
        <strain evidence="8 9">YIM65754</strain>
    </source>
</reference>
<organism evidence="8 9">
    <name type="scientific">Rhodococcus artemisiae</name>
    <dbReference type="NCBI Taxonomy" id="714159"/>
    <lineage>
        <taxon>Bacteria</taxon>
        <taxon>Bacillati</taxon>
        <taxon>Actinomycetota</taxon>
        <taxon>Actinomycetes</taxon>
        <taxon>Mycobacteriales</taxon>
        <taxon>Nocardiaceae</taxon>
        <taxon>Rhodococcus</taxon>
    </lineage>
</organism>
<dbReference type="Proteomes" id="UP001336020">
    <property type="component" value="Unassembled WGS sequence"/>
</dbReference>
<keyword evidence="8" id="KW-0540">Nuclease</keyword>
<dbReference type="GO" id="GO:0004519">
    <property type="term" value="F:endonuclease activity"/>
    <property type="evidence" value="ECO:0007669"/>
    <property type="project" value="UniProtKB-KW"/>
</dbReference>
<evidence type="ECO:0000256" key="1">
    <source>
        <dbReference type="ARBA" id="ARBA00008761"/>
    </source>
</evidence>
<feature type="region of interest" description="Disordered" evidence="5">
    <location>
        <begin position="68"/>
        <end position="88"/>
    </location>
</feature>
<dbReference type="InterPro" id="IPR010095">
    <property type="entry name" value="Cas12f1-like_TNB"/>
</dbReference>
<feature type="domain" description="Probable transposase IS891/IS1136/IS1341" evidence="6">
    <location>
        <begin position="17"/>
        <end position="138"/>
    </location>
</feature>
<evidence type="ECO:0000256" key="5">
    <source>
        <dbReference type="SAM" id="MobiDB-lite"/>
    </source>
</evidence>